<evidence type="ECO:0000256" key="1">
    <source>
        <dbReference type="ARBA" id="ARBA00008814"/>
    </source>
</evidence>
<dbReference type="HOGENOM" id="CLU_038034_13_1_11"/>
<dbReference type="Proteomes" id="UP000031121">
    <property type="component" value="Chromosome"/>
</dbReference>
<evidence type="ECO:0000313" key="5">
    <source>
        <dbReference type="Proteomes" id="UP000031121"/>
    </source>
</evidence>
<sequence length="370" mass="38906">MAKIAFAALAAMALAGGGLVGCTPPQSQSDGNLTQAAVTVVDRQGRSVEIPENIERVVGVGCSLRPICYLQAVDKVVGVEKAEHDDMVSCAYRHVNHETFAKLPIIGEGGSKGVSPDAEAIVTVAPQVVIAGGLKADEADALQEKTGIPVVCIDQPEAIFGPGYYDNIAFLGKVLGKESRADEIVSYLKAAEQDLADRSARSESYGSISAYAGGISYRGGHGFDGTEAGFPPFAACGVTNIADGSGASGPFTIDLEAVSAARPDHVFLESGNLALVADDYKANPDYFNALDAVRDGRVATLISYRFYSTNVELALANCYQVGATVYPDAFSDVEPSEKLDEISRFFLGAPLSADLAEKGYEFRQVDLSKL</sequence>
<dbReference type="InterPro" id="IPR002491">
    <property type="entry name" value="ABC_transptr_periplasmic_BD"/>
</dbReference>
<dbReference type="EMBL" id="CP009302">
    <property type="protein sequence ID" value="AJC12084.1"/>
    <property type="molecule type" value="Genomic_DNA"/>
</dbReference>
<keyword evidence="5" id="KW-1185">Reference proteome</keyword>
<feature type="chain" id="PRO_5038901168" evidence="2">
    <location>
        <begin position="16"/>
        <end position="370"/>
    </location>
</feature>
<evidence type="ECO:0000259" key="3">
    <source>
        <dbReference type="PROSITE" id="PS50983"/>
    </source>
</evidence>
<dbReference type="PANTHER" id="PTHR30535:SF34">
    <property type="entry name" value="MOLYBDATE-BINDING PROTEIN MOLA"/>
    <property type="match status" value="1"/>
</dbReference>
<dbReference type="PROSITE" id="PS50983">
    <property type="entry name" value="FE_B12_PBP"/>
    <property type="match status" value="1"/>
</dbReference>
<dbReference type="Gene3D" id="3.40.50.1980">
    <property type="entry name" value="Nitrogenase molybdenum iron protein domain"/>
    <property type="match status" value="2"/>
</dbReference>
<reference evidence="5" key="1">
    <citation type="submission" date="2014-08" db="EMBL/GenBank/DDBJ databases">
        <title>Coriobacteriaceae sp. complete genome.</title>
        <authorList>
            <person name="Looft T."/>
            <person name="Bayles D.O."/>
            <person name="Stanton T.B."/>
        </authorList>
    </citation>
    <scope>NUCLEOTIDE SEQUENCE [LARGE SCALE GENOMIC DNA]</scope>
    <source>
        <strain evidence="5">68-1-3</strain>
    </source>
</reference>
<feature type="domain" description="Fe/B12 periplasmic-binding" evidence="3">
    <location>
        <begin position="56"/>
        <end position="329"/>
    </location>
</feature>
<accession>A0A0A8B436</accession>
<dbReference type="PROSITE" id="PS51257">
    <property type="entry name" value="PROKAR_LIPOPROTEIN"/>
    <property type="match status" value="1"/>
</dbReference>
<dbReference type="PANTHER" id="PTHR30535">
    <property type="entry name" value="VITAMIN B12-BINDING PROTEIN"/>
    <property type="match status" value="1"/>
</dbReference>
<organism evidence="4 5">
    <name type="scientific">Berryella intestinalis</name>
    <dbReference type="NCBI Taxonomy" id="1531429"/>
    <lineage>
        <taxon>Bacteria</taxon>
        <taxon>Bacillati</taxon>
        <taxon>Actinomycetota</taxon>
        <taxon>Coriobacteriia</taxon>
        <taxon>Eggerthellales</taxon>
        <taxon>Eggerthellaceae</taxon>
        <taxon>Berryella</taxon>
    </lineage>
</organism>
<gene>
    <name evidence="4" type="ORF">JI75_04765</name>
</gene>
<feature type="signal peptide" evidence="2">
    <location>
        <begin position="1"/>
        <end position="15"/>
    </location>
</feature>
<evidence type="ECO:0000256" key="2">
    <source>
        <dbReference type="SAM" id="SignalP"/>
    </source>
</evidence>
<dbReference type="STRING" id="1531429.JI75_04765"/>
<protein>
    <submittedName>
        <fullName evidence="4">Iron ABC transporter substrate-binding protein</fullName>
    </submittedName>
</protein>
<proteinExistence type="inferred from homology"/>
<dbReference type="KEGG" id="cbac:JI75_04765"/>
<name>A0A0A8B436_9ACTN</name>
<evidence type="ECO:0000313" key="4">
    <source>
        <dbReference type="EMBL" id="AJC12084.1"/>
    </source>
</evidence>
<keyword evidence="2" id="KW-0732">Signal</keyword>
<comment type="similarity">
    <text evidence="1">Belongs to the bacterial solute-binding protein 8 family.</text>
</comment>
<dbReference type="Pfam" id="PF01497">
    <property type="entry name" value="Peripla_BP_2"/>
    <property type="match status" value="1"/>
</dbReference>
<reference evidence="4 5" key="2">
    <citation type="journal article" date="2015" name="Genome Announc.">
        <title>Complete Genome Sequence of Coriobacteriaceae Strain 68-1-3, a Novel Mucus-Degrading Isolate from the Swine Intestinal Tract.</title>
        <authorList>
            <person name="Looft T."/>
            <person name="Bayles D.O."/>
            <person name="Alt D.P."/>
            <person name="Stanton T.B."/>
        </authorList>
    </citation>
    <scope>NUCLEOTIDE SEQUENCE [LARGE SCALE GENOMIC DNA]</scope>
    <source>
        <strain evidence="4 5">68-1-3</strain>
    </source>
</reference>
<dbReference type="SUPFAM" id="SSF53807">
    <property type="entry name" value="Helical backbone' metal receptor"/>
    <property type="match status" value="1"/>
</dbReference>
<dbReference type="InterPro" id="IPR050902">
    <property type="entry name" value="ABC_Transporter_SBP"/>
</dbReference>
<dbReference type="AlphaFoldDB" id="A0A0A8B436"/>